<accession>A0A7X1M9U3</accession>
<dbReference type="Proteomes" id="UP000584670">
    <property type="component" value="Unassembled WGS sequence"/>
</dbReference>
<dbReference type="AlphaFoldDB" id="A0A7X1M9U3"/>
<protein>
    <submittedName>
        <fullName evidence="1">Uncharacterized protein</fullName>
    </submittedName>
</protein>
<reference evidence="1 2" key="1">
    <citation type="submission" date="2020-08" db="EMBL/GenBank/DDBJ databases">
        <title>Streptomyces sp. PSKA01 genome sequencing and assembly.</title>
        <authorList>
            <person name="Mandal S."/>
            <person name="Maiti P.K."/>
            <person name="Das P."/>
        </authorList>
    </citation>
    <scope>NUCLEOTIDE SEQUENCE [LARGE SCALE GENOMIC DNA]</scope>
    <source>
        <strain evidence="1 2">PSKA01</strain>
    </source>
</reference>
<evidence type="ECO:0000313" key="2">
    <source>
        <dbReference type="Proteomes" id="UP000584670"/>
    </source>
</evidence>
<organism evidence="1 2">
    <name type="scientific">Streptomyces cupreus</name>
    <dbReference type="NCBI Taxonomy" id="2759956"/>
    <lineage>
        <taxon>Bacteria</taxon>
        <taxon>Bacillati</taxon>
        <taxon>Actinomycetota</taxon>
        <taxon>Actinomycetes</taxon>
        <taxon>Kitasatosporales</taxon>
        <taxon>Streptomycetaceae</taxon>
        <taxon>Streptomyces</taxon>
    </lineage>
</organism>
<evidence type="ECO:0000313" key="1">
    <source>
        <dbReference type="EMBL" id="MBC2903126.1"/>
    </source>
</evidence>
<name>A0A7X1M9U3_9ACTN</name>
<proteinExistence type="predicted"/>
<keyword evidence="2" id="KW-1185">Reference proteome</keyword>
<gene>
    <name evidence="1" type="ORF">H4N64_16220</name>
</gene>
<sequence length="57" mass="6615">MICARCDKPIRPNEPYDPVDKFSPSAGGMVLHVHRRLCKQPPTQTAPEDQTHRRIYR</sequence>
<comment type="caution">
    <text evidence="1">The sequence shown here is derived from an EMBL/GenBank/DDBJ whole genome shotgun (WGS) entry which is preliminary data.</text>
</comment>
<dbReference type="EMBL" id="JACMSF010000015">
    <property type="protein sequence ID" value="MBC2903126.1"/>
    <property type="molecule type" value="Genomic_DNA"/>
</dbReference>
<dbReference type="RefSeq" id="WP_186283015.1">
    <property type="nucleotide sequence ID" value="NZ_JACMSF010000015.1"/>
</dbReference>